<evidence type="ECO:0000313" key="3">
    <source>
        <dbReference type="Proteomes" id="UP001163846"/>
    </source>
</evidence>
<accession>A0AA38UBK5</accession>
<keyword evidence="3" id="KW-1185">Reference proteome</keyword>
<reference evidence="2" key="1">
    <citation type="submission" date="2022-08" db="EMBL/GenBank/DDBJ databases">
        <authorList>
            <consortium name="DOE Joint Genome Institute"/>
            <person name="Min B."/>
            <person name="Riley R."/>
            <person name="Sierra-Patev S."/>
            <person name="Naranjo-Ortiz M."/>
            <person name="Looney B."/>
            <person name="Konkel Z."/>
            <person name="Slot J.C."/>
            <person name="Sakamoto Y."/>
            <person name="Steenwyk J.L."/>
            <person name="Rokas A."/>
            <person name="Carro J."/>
            <person name="Camarero S."/>
            <person name="Ferreira P."/>
            <person name="Molpeceres G."/>
            <person name="Ruiz-Duenas F.J."/>
            <person name="Serrano A."/>
            <person name="Henrissat B."/>
            <person name="Drula E."/>
            <person name="Hughes K.W."/>
            <person name="Mata J.L."/>
            <person name="Ishikawa N.K."/>
            <person name="Vargas-Isla R."/>
            <person name="Ushijima S."/>
            <person name="Smith C.A."/>
            <person name="Ahrendt S."/>
            <person name="Andreopoulos W."/>
            <person name="He G."/>
            <person name="Labutti K."/>
            <person name="Lipzen A."/>
            <person name="Ng V."/>
            <person name="Sandor L."/>
            <person name="Barry K."/>
            <person name="Martinez A.T."/>
            <person name="Xiao Y."/>
            <person name="Gibbons J.G."/>
            <person name="Terashima K."/>
            <person name="Hibbett D.S."/>
            <person name="Grigoriev I.V."/>
        </authorList>
    </citation>
    <scope>NUCLEOTIDE SEQUENCE</scope>
    <source>
        <strain evidence="2">TFB9207</strain>
    </source>
</reference>
<dbReference type="Proteomes" id="UP001163846">
    <property type="component" value="Unassembled WGS sequence"/>
</dbReference>
<proteinExistence type="predicted"/>
<dbReference type="EMBL" id="MU806379">
    <property type="protein sequence ID" value="KAJ3835770.1"/>
    <property type="molecule type" value="Genomic_DNA"/>
</dbReference>
<feature type="region of interest" description="Disordered" evidence="1">
    <location>
        <begin position="93"/>
        <end position="126"/>
    </location>
</feature>
<feature type="compositionally biased region" description="Low complexity" evidence="1">
    <location>
        <begin position="94"/>
        <end position="125"/>
    </location>
</feature>
<evidence type="ECO:0000313" key="2">
    <source>
        <dbReference type="EMBL" id="KAJ3835770.1"/>
    </source>
</evidence>
<sequence length="206" mass="22755">MSRFTQYEEDASRLPEGFQRVAYDADTQRYTFRDSNGALYQSASGETYGKLTPLSDPSRLEAWRYDETGKARERLEVSTSKLSFHDILPPQAITSARSSSSPTSPSTPTSSNSDSSYPSPSSLSPRARFVEAARRSTLPKMQGVVHNLRRTVTLAARKQPGSGVSSEKEEDEEKIGLLVRSQSVVSSHSSVMTTQTQLTLVNEKRV</sequence>
<evidence type="ECO:0008006" key="4">
    <source>
        <dbReference type="Google" id="ProtNLM"/>
    </source>
</evidence>
<gene>
    <name evidence="2" type="ORF">F5878DRAFT_627034</name>
</gene>
<evidence type="ECO:0000256" key="1">
    <source>
        <dbReference type="SAM" id="MobiDB-lite"/>
    </source>
</evidence>
<protein>
    <recommendedName>
        <fullName evidence="4">Carbohydrate-binding module family 50 protein</fullName>
    </recommendedName>
</protein>
<organism evidence="2 3">
    <name type="scientific">Lentinula raphanica</name>
    <dbReference type="NCBI Taxonomy" id="153919"/>
    <lineage>
        <taxon>Eukaryota</taxon>
        <taxon>Fungi</taxon>
        <taxon>Dikarya</taxon>
        <taxon>Basidiomycota</taxon>
        <taxon>Agaricomycotina</taxon>
        <taxon>Agaricomycetes</taxon>
        <taxon>Agaricomycetidae</taxon>
        <taxon>Agaricales</taxon>
        <taxon>Marasmiineae</taxon>
        <taxon>Omphalotaceae</taxon>
        <taxon>Lentinula</taxon>
    </lineage>
</organism>
<name>A0AA38UBK5_9AGAR</name>
<comment type="caution">
    <text evidence="2">The sequence shown here is derived from an EMBL/GenBank/DDBJ whole genome shotgun (WGS) entry which is preliminary data.</text>
</comment>
<dbReference type="AlphaFoldDB" id="A0AA38UBK5"/>